<evidence type="ECO:0000313" key="4">
    <source>
        <dbReference type="Proteomes" id="UP000027432"/>
    </source>
</evidence>
<dbReference type="eggNOG" id="ENOG5033H79">
    <property type="taxonomic scope" value="Bacteria"/>
</dbReference>
<name>A0A074J960_9RHOB</name>
<dbReference type="OrthoDB" id="7690023at2"/>
<organism evidence="3 4">
    <name type="scientific">Thioclava pacifica DSM 10166</name>
    <dbReference type="NCBI Taxonomy" id="1353537"/>
    <lineage>
        <taxon>Bacteria</taxon>
        <taxon>Pseudomonadati</taxon>
        <taxon>Pseudomonadota</taxon>
        <taxon>Alphaproteobacteria</taxon>
        <taxon>Rhodobacterales</taxon>
        <taxon>Paracoccaceae</taxon>
        <taxon>Thioclava</taxon>
    </lineage>
</organism>
<proteinExistence type="predicted"/>
<gene>
    <name evidence="3" type="ORF">TP2_09060</name>
</gene>
<accession>A0A074J960</accession>
<dbReference type="Proteomes" id="UP000027432">
    <property type="component" value="Unassembled WGS sequence"/>
</dbReference>
<feature type="chain" id="PRO_5001696507" description="Ig-like domain-containing protein" evidence="2">
    <location>
        <begin position="32"/>
        <end position="142"/>
    </location>
</feature>
<evidence type="ECO:0000256" key="2">
    <source>
        <dbReference type="SAM" id="SignalP"/>
    </source>
</evidence>
<evidence type="ECO:0000313" key="3">
    <source>
        <dbReference type="EMBL" id="KEO53079.1"/>
    </source>
</evidence>
<evidence type="ECO:0000256" key="1">
    <source>
        <dbReference type="SAM" id="MobiDB-lite"/>
    </source>
</evidence>
<feature type="signal peptide" evidence="2">
    <location>
        <begin position="1"/>
        <end position="31"/>
    </location>
</feature>
<dbReference type="EMBL" id="AUND01000023">
    <property type="protein sequence ID" value="KEO53079.1"/>
    <property type="molecule type" value="Genomic_DNA"/>
</dbReference>
<keyword evidence="2" id="KW-0732">Signal</keyword>
<evidence type="ECO:0008006" key="5">
    <source>
        <dbReference type="Google" id="ProtNLM"/>
    </source>
</evidence>
<reference evidence="3 4" key="1">
    <citation type="submission" date="2013-07" db="EMBL/GenBank/DDBJ databases">
        <title>Thioclava pacifica DSM 10166 Genome Sequencing.</title>
        <authorList>
            <person name="Lai Q."/>
            <person name="Shao Z."/>
        </authorList>
    </citation>
    <scope>NUCLEOTIDE SEQUENCE [LARGE SCALE GENOMIC DNA]</scope>
    <source>
        <strain evidence="3 4">DSM 10166</strain>
    </source>
</reference>
<keyword evidence="4" id="KW-1185">Reference proteome</keyword>
<dbReference type="RefSeq" id="WP_038077489.1">
    <property type="nucleotide sequence ID" value="NZ_AUND01000023.1"/>
</dbReference>
<sequence length="142" mass="14727">MLLRQARRITCPLTGLVVCALLAGCMESRSASVGPGGTLAPAGAQASDLTAHSPAPDVPRDERSHGMFQSLTGINGDAVAAVQLSSKPAYVWFDPVAAKPGTVDQAPTRICAKRGSLVENSYITRPEDNAPGVQVLVVECLS</sequence>
<dbReference type="AlphaFoldDB" id="A0A074J960"/>
<feature type="region of interest" description="Disordered" evidence="1">
    <location>
        <begin position="34"/>
        <end position="64"/>
    </location>
</feature>
<dbReference type="PROSITE" id="PS51257">
    <property type="entry name" value="PROKAR_LIPOPROTEIN"/>
    <property type="match status" value="1"/>
</dbReference>
<protein>
    <recommendedName>
        <fullName evidence="5">Ig-like domain-containing protein</fullName>
    </recommendedName>
</protein>
<dbReference type="STRING" id="1353537.TP2_09060"/>
<comment type="caution">
    <text evidence="3">The sequence shown here is derived from an EMBL/GenBank/DDBJ whole genome shotgun (WGS) entry which is preliminary data.</text>
</comment>